<sequence length="44" mass="4850">MQEAISLWPLIGIAVIVVGFVLRFNPVLVVIISGSSPAWRRICQ</sequence>
<accession>A0A3S4KMP8</accession>
<reference evidence="2 3" key="1">
    <citation type="submission" date="2018-12" db="EMBL/GenBank/DDBJ databases">
        <authorList>
            <consortium name="Pathogen Informatics"/>
        </authorList>
    </citation>
    <scope>NUCLEOTIDE SEQUENCE [LARGE SCALE GENOMIC DNA]</scope>
    <source>
        <strain evidence="2 3">NCTC13635</strain>
    </source>
</reference>
<organism evidence="2 3">
    <name type="scientific">Klebsiella pneumoniae</name>
    <dbReference type="NCBI Taxonomy" id="573"/>
    <lineage>
        <taxon>Bacteria</taxon>
        <taxon>Pseudomonadati</taxon>
        <taxon>Pseudomonadota</taxon>
        <taxon>Gammaproteobacteria</taxon>
        <taxon>Enterobacterales</taxon>
        <taxon>Enterobacteriaceae</taxon>
        <taxon>Klebsiella/Raoultella group</taxon>
        <taxon>Klebsiella</taxon>
        <taxon>Klebsiella pneumoniae complex</taxon>
    </lineage>
</organism>
<evidence type="ECO:0000256" key="1">
    <source>
        <dbReference type="SAM" id="Phobius"/>
    </source>
</evidence>
<dbReference type="InterPro" id="IPR010374">
    <property type="entry name" value="DUF969"/>
</dbReference>
<dbReference type="Proteomes" id="UP000282433">
    <property type="component" value="Chromosome"/>
</dbReference>
<protein>
    <submittedName>
        <fullName evidence="2">Membrane protein</fullName>
    </submittedName>
</protein>
<keyword evidence="1" id="KW-0812">Transmembrane</keyword>
<proteinExistence type="predicted"/>
<evidence type="ECO:0000313" key="2">
    <source>
        <dbReference type="EMBL" id="VEB06598.1"/>
    </source>
</evidence>
<keyword evidence="1" id="KW-1133">Transmembrane helix</keyword>
<evidence type="ECO:0000313" key="3">
    <source>
        <dbReference type="Proteomes" id="UP000282433"/>
    </source>
</evidence>
<dbReference type="AlphaFoldDB" id="A0A3S4KMP8"/>
<keyword evidence="1" id="KW-0472">Membrane</keyword>
<gene>
    <name evidence="2" type="ORF">NCTC13635_06131</name>
</gene>
<feature type="transmembrane region" description="Helical" evidence="1">
    <location>
        <begin position="6"/>
        <end position="32"/>
    </location>
</feature>
<dbReference type="Pfam" id="PF06149">
    <property type="entry name" value="DUF969"/>
    <property type="match status" value="1"/>
</dbReference>
<dbReference type="EMBL" id="LR134162">
    <property type="protein sequence ID" value="VEB06598.1"/>
    <property type="molecule type" value="Genomic_DNA"/>
</dbReference>
<name>A0A3S4KMP8_KLEPN</name>